<evidence type="ECO:0000256" key="9">
    <source>
        <dbReference type="ARBA" id="ARBA00022501"/>
    </source>
</evidence>
<keyword evidence="12 34" id="KW-0349">Heme</keyword>
<evidence type="ECO:0000256" key="13">
    <source>
        <dbReference type="ARBA" id="ARBA00022692"/>
    </source>
</evidence>
<keyword evidence="15" id="KW-0256">Endoplasmic reticulum</keyword>
<dbReference type="InterPro" id="IPR050705">
    <property type="entry name" value="Cytochrome_P450_3A"/>
</dbReference>
<keyword evidence="24" id="KW-0413">Isomerase</keyword>
<evidence type="ECO:0000313" key="37">
    <source>
        <dbReference type="EnsemblMetazoa" id="XP_038065744.1"/>
    </source>
</evidence>
<keyword evidence="23" id="KW-0275">Fatty acid biosynthesis</keyword>
<comment type="catalytic activity">
    <reaction evidence="2">
        <text>a hydroperoxyeicosatetraenoate = an oxoeicosatetraenoate + H2O</text>
        <dbReference type="Rhea" id="RHEA:55556"/>
        <dbReference type="ChEBI" id="CHEBI:15377"/>
        <dbReference type="ChEBI" id="CHEBI:59720"/>
        <dbReference type="ChEBI" id="CHEBI:131859"/>
        <dbReference type="EC" id="4.2.1.152"/>
    </reaction>
    <physiologicalReaction direction="left-to-right" evidence="2">
        <dbReference type="Rhea" id="RHEA:55557"/>
    </physiologicalReaction>
</comment>
<sequence>MEVVGLDLSPFTLTLLLIVGLVFLSLCYDWWCHQYFQRRGVPVADYIPIFGSSYKFSEGFHLAMEDFVKEKGKVVGMYEFRRPILLINDPDVIKKVLVKNFNHFCNRRVFPLLIPPLTRGLSMLANEEWKDVRNILSPTFSAVKMKKMSVLINECCERLVSGFDRAQEGGTPVECRELFGGYTLDVIARCGFGLQVNVQDKDDPFVNNAKKVFDFGNANPGVALAMVFPPLVPLLKWMNVTIVDQSAIDYLKEVAEEALKMRKEGEGTSKNIDLLQLMLNAHNDTELDQGDVDSVVKSKGKGTRQHKPLSNEDVQAQAITFFTAGMETTSTLLSLTAYLLAMNQDIQEKLHAEIDNLAPTGDSLGYDVIPKMEYLDMVISESLRLYPPAVFLERLCNETIRLDEFTVEKGLCVFVSIWALHYSPEYWQNPAKFDPERFSAENKANIKPCTYMPFGFGPRNCIAMRFALLETKMALVHVMQKFRFDVCSKTEIPPTLSKYGFISPKSVLLSAVPRI</sequence>
<comment type="catalytic activity">
    <reaction evidence="28">
        <text>prostaglandin H2 = (12S)-hydroxy-(5Z,8E,10E)-heptadecatrienoate + malonaldehyde</text>
        <dbReference type="Rhea" id="RHEA:48644"/>
        <dbReference type="ChEBI" id="CHEBI:57405"/>
        <dbReference type="ChEBI" id="CHEBI:90694"/>
        <dbReference type="ChEBI" id="CHEBI:566274"/>
    </reaction>
</comment>
<dbReference type="InterPro" id="IPR001128">
    <property type="entry name" value="Cyt_P450"/>
</dbReference>
<evidence type="ECO:0000256" key="16">
    <source>
        <dbReference type="ARBA" id="ARBA00022832"/>
    </source>
</evidence>
<keyword evidence="11" id="KW-0643">Prostaglandin biosynthesis</keyword>
<evidence type="ECO:0000256" key="33">
    <source>
        <dbReference type="ARBA" id="ARBA00054825"/>
    </source>
</evidence>
<evidence type="ECO:0000256" key="5">
    <source>
        <dbReference type="ARBA" id="ARBA00004477"/>
    </source>
</evidence>
<keyword evidence="21" id="KW-0443">Lipid metabolism</keyword>
<keyword evidence="19 35" id="KW-0560">Oxidoreductase</keyword>
<dbReference type="EC" id="4.2.1.152" evidence="8"/>
<evidence type="ECO:0000256" key="31">
    <source>
        <dbReference type="ARBA" id="ARBA00040834"/>
    </source>
</evidence>
<name>A0A914AQM8_PATMI</name>
<dbReference type="GO" id="GO:0008395">
    <property type="term" value="F:steroid hydroxylase activity"/>
    <property type="evidence" value="ECO:0007669"/>
    <property type="project" value="TreeGrafter"/>
</dbReference>
<dbReference type="GO" id="GO:0001516">
    <property type="term" value="P:prostaglandin biosynthetic process"/>
    <property type="evidence" value="ECO:0007669"/>
    <property type="project" value="UniProtKB-KW"/>
</dbReference>
<dbReference type="InterPro" id="IPR036396">
    <property type="entry name" value="Cyt_P450_sf"/>
</dbReference>
<dbReference type="GO" id="GO:0016705">
    <property type="term" value="F:oxidoreductase activity, acting on paired donors, with incorporation or reduction of molecular oxygen"/>
    <property type="evidence" value="ECO:0007669"/>
    <property type="project" value="InterPro"/>
</dbReference>
<dbReference type="InterPro" id="IPR017972">
    <property type="entry name" value="Cyt_P450_CS"/>
</dbReference>
<dbReference type="SUPFAM" id="SSF48264">
    <property type="entry name" value="Cytochrome P450"/>
    <property type="match status" value="1"/>
</dbReference>
<comment type="function">
    <text evidence="33">Catalyzes the conversion of prostaglandin H2 (PGH2) to thromboxane A2 (TXA2), a potent inducer of blood vessel constriction and platelet aggregation. Also cleaves PGH2 to 12-hydroxy-heptadecatrienoicacid (12-HHT) and malondialdehyde, which is known to act as a mediator of DNA damage. 12-HHT and malondialdehyde are formed stoichiometrically in the same amounts as TXA2. Additionally, displays dehydratase activity, toward (15S)-hydroperoxy-(5Z,8Z,11Z,13E)-eicosatetraenoate (15(S)-HPETE) producing 15-KETE and 15-HETE.</text>
</comment>
<keyword evidence="18 36" id="KW-1133">Transmembrane helix</keyword>
<keyword evidence="9" id="KW-0644">Prostaglandin metabolism</keyword>
<keyword evidence="13 36" id="KW-0812">Transmembrane</keyword>
<evidence type="ECO:0000256" key="34">
    <source>
        <dbReference type="PIRSR" id="PIRSR602401-1"/>
    </source>
</evidence>
<dbReference type="PRINTS" id="PR00385">
    <property type="entry name" value="P450"/>
</dbReference>
<accession>A0A914AQM8</accession>
<evidence type="ECO:0000256" key="10">
    <source>
        <dbReference type="ARBA" id="ARBA00022516"/>
    </source>
</evidence>
<dbReference type="OMA" id="VGMYEIR"/>
<keyword evidence="22 36" id="KW-0472">Membrane</keyword>
<evidence type="ECO:0000256" key="28">
    <source>
        <dbReference type="ARBA" id="ARBA00036424"/>
    </source>
</evidence>
<keyword evidence="38" id="KW-1185">Reference proteome</keyword>
<feature type="transmembrane region" description="Helical" evidence="36">
    <location>
        <begin position="12"/>
        <end position="31"/>
    </location>
</feature>
<evidence type="ECO:0000256" key="35">
    <source>
        <dbReference type="RuleBase" id="RU000461"/>
    </source>
</evidence>
<keyword evidence="16" id="KW-0276">Fatty acid metabolism</keyword>
<comment type="catalytic activity">
    <reaction evidence="1">
        <text>(15S)-hydroperoxy-(5Z,8Z,11Z,13E)-eicosatetraenoate = 15-oxo-(5Z,8Z,11Z,13E)-eicosatetraenoate + H2O</text>
        <dbReference type="Rhea" id="RHEA:48636"/>
        <dbReference type="ChEBI" id="CHEBI:15377"/>
        <dbReference type="ChEBI" id="CHEBI:57410"/>
        <dbReference type="ChEBI" id="CHEBI:57446"/>
    </reaction>
    <physiologicalReaction direction="left-to-right" evidence="1">
        <dbReference type="Rhea" id="RHEA:48637"/>
    </physiologicalReaction>
</comment>
<keyword evidence="14 34" id="KW-0479">Metal-binding</keyword>
<dbReference type="Pfam" id="PF00067">
    <property type="entry name" value="p450"/>
    <property type="match status" value="1"/>
</dbReference>
<feature type="binding site" description="axial binding residue" evidence="34">
    <location>
        <position position="461"/>
    </location>
    <ligand>
        <name>heme</name>
        <dbReference type="ChEBI" id="CHEBI:30413"/>
    </ligand>
    <ligandPart>
        <name>Fe</name>
        <dbReference type="ChEBI" id="CHEBI:18248"/>
    </ligandPart>
</feature>
<dbReference type="GO" id="GO:0106256">
    <property type="term" value="F:hydroperoxy icosatetraenoate dehydratase activity"/>
    <property type="evidence" value="ECO:0007669"/>
    <property type="project" value="UniProtKB-EC"/>
</dbReference>
<evidence type="ECO:0000256" key="19">
    <source>
        <dbReference type="ARBA" id="ARBA00023002"/>
    </source>
</evidence>
<evidence type="ECO:0000256" key="27">
    <source>
        <dbReference type="ARBA" id="ARBA00036380"/>
    </source>
</evidence>
<evidence type="ECO:0000256" key="1">
    <source>
        <dbReference type="ARBA" id="ARBA00001143"/>
    </source>
</evidence>
<dbReference type="AlphaFoldDB" id="A0A914AQM8"/>
<keyword evidence="20 34" id="KW-0408">Iron</keyword>
<dbReference type="Gene3D" id="1.10.630.10">
    <property type="entry name" value="Cytochrome P450"/>
    <property type="match status" value="1"/>
</dbReference>
<evidence type="ECO:0000256" key="21">
    <source>
        <dbReference type="ARBA" id="ARBA00023098"/>
    </source>
</evidence>
<dbReference type="InterPro" id="IPR002401">
    <property type="entry name" value="Cyt_P450_E_grp-I"/>
</dbReference>
<evidence type="ECO:0000256" key="14">
    <source>
        <dbReference type="ARBA" id="ARBA00022723"/>
    </source>
</evidence>
<dbReference type="OrthoDB" id="1470350at2759"/>
<evidence type="ECO:0000256" key="30">
    <source>
        <dbReference type="ARBA" id="ARBA00038872"/>
    </source>
</evidence>
<evidence type="ECO:0000256" key="25">
    <source>
        <dbReference type="ARBA" id="ARBA00023239"/>
    </source>
</evidence>
<evidence type="ECO:0000256" key="8">
    <source>
        <dbReference type="ARBA" id="ARBA00013084"/>
    </source>
</evidence>
<dbReference type="GO" id="GO:0020037">
    <property type="term" value="F:heme binding"/>
    <property type="evidence" value="ECO:0007669"/>
    <property type="project" value="InterPro"/>
</dbReference>
<dbReference type="FunFam" id="1.10.630.10:FF:000042">
    <property type="entry name" value="Cytochrome P450"/>
    <property type="match status" value="1"/>
</dbReference>
<dbReference type="EnsemblMetazoa" id="XM_038209816.1">
    <property type="protein sequence ID" value="XP_038065744.1"/>
    <property type="gene ID" value="LOC119735872"/>
</dbReference>
<keyword evidence="35" id="KW-0503">Monooxygenase</keyword>
<comment type="catalytic activity">
    <reaction evidence="27">
        <text>(15S)-hydroperoxy-(5Z,8Z,11Z,13E)-eicosatetraenoate + AH2 = (15S)-hydroxy-(5Z,8Z,11Z,13E)-eicosatetraenoate + A + H2O</text>
        <dbReference type="Rhea" id="RHEA:48856"/>
        <dbReference type="ChEBI" id="CHEBI:13193"/>
        <dbReference type="ChEBI" id="CHEBI:15377"/>
        <dbReference type="ChEBI" id="CHEBI:17499"/>
        <dbReference type="ChEBI" id="CHEBI:57409"/>
        <dbReference type="ChEBI" id="CHEBI:57446"/>
    </reaction>
    <physiologicalReaction direction="left-to-right" evidence="27">
        <dbReference type="Rhea" id="RHEA:48857"/>
    </physiologicalReaction>
</comment>
<dbReference type="EC" id="5.3.99.5" evidence="30"/>
<evidence type="ECO:0000256" key="29">
    <source>
        <dbReference type="ARBA" id="ARBA00036475"/>
    </source>
</evidence>
<evidence type="ECO:0000256" key="36">
    <source>
        <dbReference type="SAM" id="Phobius"/>
    </source>
</evidence>
<evidence type="ECO:0000256" key="20">
    <source>
        <dbReference type="ARBA" id="ARBA00023004"/>
    </source>
</evidence>
<evidence type="ECO:0000256" key="2">
    <source>
        <dbReference type="ARBA" id="ARBA00001719"/>
    </source>
</evidence>
<dbReference type="GeneID" id="119735872"/>
<organism evidence="37 38">
    <name type="scientific">Patiria miniata</name>
    <name type="common">Bat star</name>
    <name type="synonym">Asterina miniata</name>
    <dbReference type="NCBI Taxonomy" id="46514"/>
    <lineage>
        <taxon>Eukaryota</taxon>
        <taxon>Metazoa</taxon>
        <taxon>Echinodermata</taxon>
        <taxon>Eleutherozoa</taxon>
        <taxon>Asterozoa</taxon>
        <taxon>Asteroidea</taxon>
        <taxon>Valvatacea</taxon>
        <taxon>Valvatida</taxon>
        <taxon>Asterinidae</taxon>
        <taxon>Patiria</taxon>
    </lineage>
</organism>
<dbReference type="PANTHER" id="PTHR24302">
    <property type="entry name" value="CYTOCHROME P450 FAMILY 3"/>
    <property type="match status" value="1"/>
</dbReference>
<comment type="subunit">
    <text evidence="7">Monomer.</text>
</comment>
<keyword evidence="10" id="KW-0444">Lipid biosynthesis</keyword>
<keyword evidence="25" id="KW-0456">Lyase</keyword>
<evidence type="ECO:0000256" key="17">
    <source>
        <dbReference type="ARBA" id="ARBA00022848"/>
    </source>
</evidence>
<dbReference type="Proteomes" id="UP000887568">
    <property type="component" value="Unplaced"/>
</dbReference>
<dbReference type="GO" id="GO:0004796">
    <property type="term" value="F:thromboxane-A synthase activity"/>
    <property type="evidence" value="ECO:0007669"/>
    <property type="project" value="UniProtKB-EC"/>
</dbReference>
<comment type="cofactor">
    <cofactor evidence="34">
        <name>heme</name>
        <dbReference type="ChEBI" id="CHEBI:30413"/>
    </cofactor>
</comment>
<dbReference type="PROSITE" id="PS00086">
    <property type="entry name" value="CYTOCHROME_P450"/>
    <property type="match status" value="1"/>
</dbReference>
<evidence type="ECO:0000256" key="15">
    <source>
        <dbReference type="ARBA" id="ARBA00022824"/>
    </source>
</evidence>
<evidence type="ECO:0000256" key="22">
    <source>
        <dbReference type="ARBA" id="ARBA00023136"/>
    </source>
</evidence>
<evidence type="ECO:0000256" key="6">
    <source>
        <dbReference type="ARBA" id="ARBA00010617"/>
    </source>
</evidence>
<evidence type="ECO:0000256" key="18">
    <source>
        <dbReference type="ARBA" id="ARBA00022989"/>
    </source>
</evidence>
<proteinExistence type="inferred from homology"/>
<dbReference type="GO" id="GO:0005506">
    <property type="term" value="F:iron ion binding"/>
    <property type="evidence" value="ECO:0007669"/>
    <property type="project" value="InterPro"/>
</dbReference>
<evidence type="ECO:0000256" key="32">
    <source>
        <dbReference type="ARBA" id="ARBA00042726"/>
    </source>
</evidence>
<comment type="subcellular location">
    <subcellularLocation>
        <location evidence="5">Endoplasmic reticulum membrane</location>
        <topology evidence="5">Multi-pass membrane protein</topology>
    </subcellularLocation>
    <subcellularLocation>
        <location evidence="4">Endoplasmic reticulum membrane</location>
        <topology evidence="4">Peripheral membrane protein</topology>
    </subcellularLocation>
    <subcellularLocation>
        <location evidence="3">Microsome membrane</location>
        <topology evidence="3">Peripheral membrane protein</topology>
    </subcellularLocation>
</comment>
<dbReference type="CDD" id="cd11055">
    <property type="entry name" value="CYP3A-like"/>
    <property type="match status" value="1"/>
</dbReference>
<evidence type="ECO:0000256" key="24">
    <source>
        <dbReference type="ARBA" id="ARBA00023235"/>
    </source>
</evidence>
<keyword evidence="17" id="KW-0492">Microsome</keyword>
<protein>
    <recommendedName>
        <fullName evidence="31">Thromboxane-A synthase</fullName>
        <ecNumber evidence="8">4.2.1.152</ecNumber>
        <ecNumber evidence="30">5.3.99.5</ecNumber>
    </recommendedName>
    <alternativeName>
        <fullName evidence="32">Cytochrome P450 5A1</fullName>
    </alternativeName>
    <alternativeName>
        <fullName evidence="26">Hydroperoxy icosatetraenoate dehydratase</fullName>
    </alternativeName>
</protein>
<dbReference type="RefSeq" id="XP_038065744.1">
    <property type="nucleotide sequence ID" value="XM_038209816.1"/>
</dbReference>
<comment type="catalytic activity">
    <reaction evidence="29">
        <text>prostaglandin H2 = thromboxane A2</text>
        <dbReference type="Rhea" id="RHEA:17137"/>
        <dbReference type="ChEBI" id="CHEBI:57405"/>
        <dbReference type="ChEBI" id="CHEBI:57445"/>
        <dbReference type="EC" id="5.3.99.5"/>
    </reaction>
    <physiologicalReaction direction="left-to-right" evidence="29">
        <dbReference type="Rhea" id="RHEA:17138"/>
    </physiologicalReaction>
</comment>
<evidence type="ECO:0000313" key="38">
    <source>
        <dbReference type="Proteomes" id="UP000887568"/>
    </source>
</evidence>
<reference evidence="37" key="1">
    <citation type="submission" date="2022-11" db="UniProtKB">
        <authorList>
            <consortium name="EnsemblMetazoa"/>
        </authorList>
    </citation>
    <scope>IDENTIFICATION</scope>
</reference>
<comment type="similarity">
    <text evidence="6 35">Belongs to the cytochrome P450 family.</text>
</comment>
<evidence type="ECO:0000256" key="23">
    <source>
        <dbReference type="ARBA" id="ARBA00023160"/>
    </source>
</evidence>
<dbReference type="PRINTS" id="PR00463">
    <property type="entry name" value="EP450I"/>
</dbReference>
<evidence type="ECO:0000256" key="26">
    <source>
        <dbReference type="ARBA" id="ARBA00033404"/>
    </source>
</evidence>
<dbReference type="GO" id="GO:0005789">
    <property type="term" value="C:endoplasmic reticulum membrane"/>
    <property type="evidence" value="ECO:0007669"/>
    <property type="project" value="UniProtKB-SubCell"/>
</dbReference>
<evidence type="ECO:0000256" key="11">
    <source>
        <dbReference type="ARBA" id="ARBA00022585"/>
    </source>
</evidence>
<evidence type="ECO:0000256" key="3">
    <source>
        <dbReference type="ARBA" id="ARBA00004174"/>
    </source>
</evidence>
<evidence type="ECO:0000256" key="4">
    <source>
        <dbReference type="ARBA" id="ARBA00004406"/>
    </source>
</evidence>
<dbReference type="PANTHER" id="PTHR24302:SF47">
    <property type="entry name" value="CYTOCHROME P450"/>
    <property type="match status" value="1"/>
</dbReference>
<evidence type="ECO:0000256" key="7">
    <source>
        <dbReference type="ARBA" id="ARBA00011245"/>
    </source>
</evidence>
<evidence type="ECO:0000256" key="12">
    <source>
        <dbReference type="ARBA" id="ARBA00022617"/>
    </source>
</evidence>